<dbReference type="Proteomes" id="UP000034128">
    <property type="component" value="Unassembled WGS sequence"/>
</dbReference>
<dbReference type="AlphaFoldDB" id="A0A0G1HEI0"/>
<gene>
    <name evidence="2" type="ORF">UW36_C0001G0054</name>
</gene>
<dbReference type="SUPFAM" id="SSF46785">
    <property type="entry name" value="Winged helix' DNA-binding domain"/>
    <property type="match status" value="1"/>
</dbReference>
<name>A0A0G1HEI0_UNCKA</name>
<dbReference type="Gene3D" id="1.10.10.10">
    <property type="entry name" value="Winged helix-like DNA-binding domain superfamily/Winged helix DNA-binding domain"/>
    <property type="match status" value="1"/>
</dbReference>
<evidence type="ECO:0000313" key="3">
    <source>
        <dbReference type="Proteomes" id="UP000034128"/>
    </source>
</evidence>
<accession>A0A0G1HEI0</accession>
<dbReference type="InterPro" id="IPR036390">
    <property type="entry name" value="WH_DNA-bd_sf"/>
</dbReference>
<comment type="caution">
    <text evidence="2">The sequence shown here is derived from an EMBL/GenBank/DDBJ whole genome shotgun (WGS) entry which is preliminary data.</text>
</comment>
<dbReference type="InterPro" id="IPR011991">
    <property type="entry name" value="ArsR-like_HTH"/>
</dbReference>
<dbReference type="PROSITE" id="PS50987">
    <property type="entry name" value="HTH_ARSR_2"/>
    <property type="match status" value="1"/>
</dbReference>
<organism evidence="2 3">
    <name type="scientific">candidate division WWE3 bacterium GW2011_GWA2_44_16</name>
    <dbReference type="NCBI Taxonomy" id="1619110"/>
    <lineage>
        <taxon>Bacteria</taxon>
        <taxon>Katanobacteria</taxon>
    </lineage>
</organism>
<dbReference type="STRING" id="1619110.UW36_C0001G0054"/>
<reference evidence="2 3" key="1">
    <citation type="journal article" date="2015" name="Nature">
        <title>rRNA introns, odd ribosomes, and small enigmatic genomes across a large radiation of phyla.</title>
        <authorList>
            <person name="Brown C.T."/>
            <person name="Hug L.A."/>
            <person name="Thomas B.C."/>
            <person name="Sharon I."/>
            <person name="Castelle C.J."/>
            <person name="Singh A."/>
            <person name="Wilkins M.J."/>
            <person name="Williams K.H."/>
            <person name="Banfield J.F."/>
        </authorList>
    </citation>
    <scope>NUCLEOTIDE SEQUENCE [LARGE SCALE GENOMIC DNA]</scope>
</reference>
<feature type="domain" description="HTH arsR-type" evidence="1">
    <location>
        <begin position="1"/>
        <end position="95"/>
    </location>
</feature>
<dbReference type="GO" id="GO:0003700">
    <property type="term" value="F:DNA-binding transcription factor activity"/>
    <property type="evidence" value="ECO:0007669"/>
    <property type="project" value="InterPro"/>
</dbReference>
<protein>
    <submittedName>
        <fullName evidence="2">Transcriptional regulator</fullName>
    </submittedName>
</protein>
<dbReference type="InterPro" id="IPR001845">
    <property type="entry name" value="HTH_ArsR_DNA-bd_dom"/>
</dbReference>
<sequence length="199" mass="22714">MQEKLSLEKLLVSQVRLKILRTMLPRPSEQFHIRGLVREIGTEINAVRRELSNLESIGLLVSRRSGNRVYYTLNIHSTHYSELLGLVAKTYGLGANIIANLRNLGDVRYAVLAKAFAGKRRKSSSLDVDLFVVGKVNIDMLEDIVKKEQELRGTEINYAVMGEDEFNYAKRKNDQFVIRILVQSRIMLIGDEEEFCSLT</sequence>
<dbReference type="CDD" id="cd00090">
    <property type="entry name" value="HTH_ARSR"/>
    <property type="match status" value="1"/>
</dbReference>
<dbReference type="InterPro" id="IPR036388">
    <property type="entry name" value="WH-like_DNA-bd_sf"/>
</dbReference>
<dbReference type="EMBL" id="LCIA01000001">
    <property type="protein sequence ID" value="KKT45756.1"/>
    <property type="molecule type" value="Genomic_DNA"/>
</dbReference>
<evidence type="ECO:0000313" key="2">
    <source>
        <dbReference type="EMBL" id="KKT45756.1"/>
    </source>
</evidence>
<dbReference type="SMART" id="SM00418">
    <property type="entry name" value="HTH_ARSR"/>
    <property type="match status" value="1"/>
</dbReference>
<evidence type="ECO:0000259" key="1">
    <source>
        <dbReference type="PROSITE" id="PS50987"/>
    </source>
</evidence>
<proteinExistence type="predicted"/>